<protein>
    <submittedName>
        <fullName evidence="1">Uncharacterized protein</fullName>
    </submittedName>
</protein>
<sequence length="53" mass="6451">MQKQLKRKLSKTFFQIQRFTFCALEQIEIRKRFCSLNLIIEAESEIQIRPNFS</sequence>
<organism evidence="1 2">
    <name type="scientific">Leptospira kirschneri serovar Bulgarica str. Nikolaevo</name>
    <dbReference type="NCBI Taxonomy" id="1240687"/>
    <lineage>
        <taxon>Bacteria</taxon>
        <taxon>Pseudomonadati</taxon>
        <taxon>Spirochaetota</taxon>
        <taxon>Spirochaetia</taxon>
        <taxon>Leptospirales</taxon>
        <taxon>Leptospiraceae</taxon>
        <taxon>Leptospira</taxon>
    </lineage>
</organism>
<evidence type="ECO:0000313" key="1">
    <source>
        <dbReference type="EMBL" id="EMK21674.1"/>
    </source>
</evidence>
<dbReference type="EMBL" id="ANCE01000187">
    <property type="protein sequence ID" value="EMK21674.1"/>
    <property type="molecule type" value="Genomic_DNA"/>
</dbReference>
<gene>
    <name evidence="1" type="ORF">LEP1GSC008_2298</name>
</gene>
<accession>M6F6Q0</accession>
<name>M6F6Q0_9LEPT</name>
<evidence type="ECO:0000313" key="2">
    <source>
        <dbReference type="Proteomes" id="UP000011980"/>
    </source>
</evidence>
<dbReference type="PATRIC" id="fig|1240687.3.peg.3756"/>
<comment type="caution">
    <text evidence="1">The sequence shown here is derived from an EMBL/GenBank/DDBJ whole genome shotgun (WGS) entry which is preliminary data.</text>
</comment>
<reference evidence="1 2" key="1">
    <citation type="submission" date="2013-01" db="EMBL/GenBank/DDBJ databases">
        <authorList>
            <person name="Harkins D.M."/>
            <person name="Durkin A.S."/>
            <person name="Brinkac L.M."/>
            <person name="Haft D.H."/>
            <person name="Selengut J.D."/>
            <person name="Sanka R."/>
            <person name="DePew J."/>
            <person name="Purushe J."/>
            <person name="Galloway R.L."/>
            <person name="Vinetz J.M."/>
            <person name="Sutton G.G."/>
            <person name="Nierman W.C."/>
            <person name="Fouts D.E."/>
        </authorList>
    </citation>
    <scope>NUCLEOTIDE SEQUENCE [LARGE SCALE GENOMIC DNA]</scope>
    <source>
        <strain evidence="1 2">Nikolaevo</strain>
    </source>
</reference>
<dbReference type="AlphaFoldDB" id="M6F6Q0"/>
<dbReference type="Proteomes" id="UP000011980">
    <property type="component" value="Unassembled WGS sequence"/>
</dbReference>
<proteinExistence type="predicted"/>